<keyword evidence="8" id="KW-1185">Reference proteome</keyword>
<comment type="function">
    <text evidence="5">DNA-dependent RNA polymerase catalyzes the transcription of DNA into RNA using the four ribonucleoside triphosphates as substrates. Specific core component of RNA polymerase III which synthesizes small RNAs, such as 5S rRNA and tRNAs.</text>
</comment>
<dbReference type="Gene3D" id="1.10.10.10">
    <property type="entry name" value="Winged helix-like DNA-binding domain superfamily/Winged helix DNA-binding domain"/>
    <property type="match status" value="1"/>
</dbReference>
<dbReference type="GO" id="GO:0003697">
    <property type="term" value="F:single-stranded DNA binding"/>
    <property type="evidence" value="ECO:0007669"/>
    <property type="project" value="UniProtKB-UniRule"/>
</dbReference>
<dbReference type="InterPro" id="IPR036388">
    <property type="entry name" value="WH-like_DNA-bd_sf"/>
</dbReference>
<keyword evidence="2 5" id="KW-0240">DNA-directed RNA polymerase</keyword>
<gene>
    <name evidence="7" type="primary">Polr3c_0</name>
    <name evidence="7" type="ORF">GTO95_0000052</name>
</gene>
<comment type="subunit">
    <text evidence="5">Component of the RNA polymerase III (Pol III) complex consisting of 17 subunits.</text>
</comment>
<organism evidence="7 8">
    <name type="scientific">Atractosteus spatula</name>
    <name type="common">Alligator gar</name>
    <name type="synonym">Lepisosteus spatula</name>
    <dbReference type="NCBI Taxonomy" id="7917"/>
    <lineage>
        <taxon>Eukaryota</taxon>
        <taxon>Metazoa</taxon>
        <taxon>Chordata</taxon>
        <taxon>Craniata</taxon>
        <taxon>Vertebrata</taxon>
        <taxon>Euteleostomi</taxon>
        <taxon>Actinopterygii</taxon>
        <taxon>Neopterygii</taxon>
        <taxon>Holostei</taxon>
        <taxon>Semionotiformes</taxon>
        <taxon>Lepisosteidae</taxon>
        <taxon>Atractosteus</taxon>
    </lineage>
</organism>
<sequence>MEFVGKSGDSGGGMFVINLHRALTNLARATLESAVQERFGSRSARIFRLLLRKRHLEQKQVEDFAMIPAKEAKEMMYRMLSENLVQLQVSPAA</sequence>
<dbReference type="PANTHER" id="PTHR12949:SF0">
    <property type="entry name" value="DNA-DIRECTED RNA POLYMERASE III SUBUNIT RPC3"/>
    <property type="match status" value="1"/>
</dbReference>
<evidence type="ECO:0000313" key="8">
    <source>
        <dbReference type="Proteomes" id="UP000736164"/>
    </source>
</evidence>
<dbReference type="InterPro" id="IPR039748">
    <property type="entry name" value="RPC3"/>
</dbReference>
<comment type="similarity">
    <text evidence="5">Belongs to the eukaryotic RPC3/POLR3C RNA polymerase subunit family.</text>
</comment>
<keyword evidence="3 5" id="KW-0804">Transcription</keyword>
<accession>A0A8J7P969</accession>
<evidence type="ECO:0000256" key="2">
    <source>
        <dbReference type="ARBA" id="ARBA00022478"/>
    </source>
</evidence>
<dbReference type="Proteomes" id="UP000736164">
    <property type="component" value="Unassembled WGS sequence"/>
</dbReference>
<name>A0A8J7P969_ATRSP</name>
<feature type="domain" description="DNA-directed RNA polymerase III subunit RPC3 winged-helix" evidence="6">
    <location>
        <begin position="31"/>
        <end position="88"/>
    </location>
</feature>
<protein>
    <recommendedName>
        <fullName evidence="5">DNA-directed RNA polymerase III subunit RPC3</fullName>
        <shortName evidence="5">RNA polymerase III subunit C3</shortName>
    </recommendedName>
</protein>
<dbReference type="InterPro" id="IPR055207">
    <property type="entry name" value="POLR3C_WHD"/>
</dbReference>
<evidence type="ECO:0000313" key="7">
    <source>
        <dbReference type="EMBL" id="MBN3324675.1"/>
    </source>
</evidence>
<evidence type="ECO:0000256" key="1">
    <source>
        <dbReference type="ARBA" id="ARBA00004123"/>
    </source>
</evidence>
<evidence type="ECO:0000256" key="5">
    <source>
        <dbReference type="RuleBase" id="RU367076"/>
    </source>
</evidence>
<feature type="non-terminal residue" evidence="7">
    <location>
        <position position="1"/>
    </location>
</feature>
<dbReference type="GO" id="GO:0005666">
    <property type="term" value="C:RNA polymerase III complex"/>
    <property type="evidence" value="ECO:0007669"/>
    <property type="project" value="UniProtKB-UniRule"/>
</dbReference>
<dbReference type="FunFam" id="1.10.10.10:FF:000199">
    <property type="entry name" value="DNA-directed RNA polymerase III subunit RPC3"/>
    <property type="match status" value="1"/>
</dbReference>
<evidence type="ECO:0000256" key="3">
    <source>
        <dbReference type="ARBA" id="ARBA00023163"/>
    </source>
</evidence>
<evidence type="ECO:0000259" key="6">
    <source>
        <dbReference type="Pfam" id="PF22536"/>
    </source>
</evidence>
<evidence type="ECO:0000256" key="4">
    <source>
        <dbReference type="ARBA" id="ARBA00023242"/>
    </source>
</evidence>
<comment type="subcellular location">
    <subcellularLocation>
        <location evidence="1 5">Nucleus</location>
    </subcellularLocation>
</comment>
<comment type="caution">
    <text evidence="7">The sequence shown here is derived from an EMBL/GenBank/DDBJ whole genome shotgun (WGS) entry which is preliminary data.</text>
</comment>
<dbReference type="EMBL" id="JAAWVO010071406">
    <property type="protein sequence ID" value="MBN3324675.1"/>
    <property type="molecule type" value="Genomic_DNA"/>
</dbReference>
<dbReference type="Pfam" id="PF22536">
    <property type="entry name" value="WHD_POLR3C"/>
    <property type="match status" value="1"/>
</dbReference>
<dbReference type="AlphaFoldDB" id="A0A8J7P969"/>
<proteinExistence type="inferred from homology"/>
<keyword evidence="4 5" id="KW-0539">Nucleus</keyword>
<dbReference type="PANTHER" id="PTHR12949">
    <property type="entry name" value="RNA POLYMERASE III DNA DIRECTED -RELATED"/>
    <property type="match status" value="1"/>
</dbReference>
<reference evidence="7" key="1">
    <citation type="journal article" date="2021" name="Cell">
        <title>Tracing the genetic footprints of vertebrate landing in non-teleost ray-finned fishes.</title>
        <authorList>
            <person name="Bi X."/>
            <person name="Wang K."/>
            <person name="Yang L."/>
            <person name="Pan H."/>
            <person name="Jiang H."/>
            <person name="Wei Q."/>
            <person name="Fang M."/>
            <person name="Yu H."/>
            <person name="Zhu C."/>
            <person name="Cai Y."/>
            <person name="He Y."/>
            <person name="Gan X."/>
            <person name="Zeng H."/>
            <person name="Yu D."/>
            <person name="Zhu Y."/>
            <person name="Jiang H."/>
            <person name="Qiu Q."/>
            <person name="Yang H."/>
            <person name="Zhang Y.E."/>
            <person name="Wang W."/>
            <person name="Zhu M."/>
            <person name="He S."/>
            <person name="Zhang G."/>
        </authorList>
    </citation>
    <scope>NUCLEOTIDE SEQUENCE</scope>
    <source>
        <strain evidence="7">Allg_001</strain>
    </source>
</reference>
<feature type="non-terminal residue" evidence="7">
    <location>
        <position position="93"/>
    </location>
</feature>